<keyword evidence="2" id="KW-1185">Reference proteome</keyword>
<protein>
    <submittedName>
        <fullName evidence="1">Uncharacterized protein</fullName>
    </submittedName>
</protein>
<sequence length="165" mass="18315">MLDWLALPISTLGFRGGWHRPPIESPVQGGFWLKSSFGRLKAFASASQAHQADRNACSFSQYCLAVLNMDLVAIRTPRYGVLWDPIARLEQLPGFRGCGSNALMVHGNGLKLLDPPAIRIQEQRPPRRYGKKRRWRGGFLVLASGSRPQQQSGIAALPPECILRP</sequence>
<comment type="caution">
    <text evidence="1">The sequence shown here is derived from an EMBL/GenBank/DDBJ whole genome shotgun (WGS) entry which is preliminary data.</text>
</comment>
<name>A0AAJ0AXU9_9PEZI</name>
<dbReference type="RefSeq" id="XP_060434701.1">
    <property type="nucleotide sequence ID" value="XM_060571790.1"/>
</dbReference>
<accession>A0AAJ0AXU9</accession>
<reference evidence="1" key="1">
    <citation type="submission" date="2021-06" db="EMBL/GenBank/DDBJ databases">
        <title>Comparative genomics, transcriptomics and evolutionary studies reveal genomic signatures of adaptation to plant cell wall in hemibiotrophic fungi.</title>
        <authorList>
            <consortium name="DOE Joint Genome Institute"/>
            <person name="Baroncelli R."/>
            <person name="Diaz J.F."/>
            <person name="Benocci T."/>
            <person name="Peng M."/>
            <person name="Battaglia E."/>
            <person name="Haridas S."/>
            <person name="Andreopoulos W."/>
            <person name="Labutti K."/>
            <person name="Pangilinan J."/>
            <person name="Floch G.L."/>
            <person name="Makela M.R."/>
            <person name="Henrissat B."/>
            <person name="Grigoriev I.V."/>
            <person name="Crouch J.A."/>
            <person name="De Vries R.P."/>
            <person name="Sukno S.A."/>
            <person name="Thon M.R."/>
        </authorList>
    </citation>
    <scope>NUCLEOTIDE SEQUENCE</scope>
    <source>
        <strain evidence="1">CBS 193.32</strain>
    </source>
</reference>
<dbReference type="AlphaFoldDB" id="A0AAJ0AXU9"/>
<dbReference type="GeneID" id="85456316"/>
<organism evidence="1 2">
    <name type="scientific">Colletotrichum godetiae</name>
    <dbReference type="NCBI Taxonomy" id="1209918"/>
    <lineage>
        <taxon>Eukaryota</taxon>
        <taxon>Fungi</taxon>
        <taxon>Dikarya</taxon>
        <taxon>Ascomycota</taxon>
        <taxon>Pezizomycotina</taxon>
        <taxon>Sordariomycetes</taxon>
        <taxon>Hypocreomycetidae</taxon>
        <taxon>Glomerellales</taxon>
        <taxon>Glomerellaceae</taxon>
        <taxon>Colletotrichum</taxon>
        <taxon>Colletotrichum acutatum species complex</taxon>
    </lineage>
</organism>
<dbReference type="Proteomes" id="UP001224890">
    <property type="component" value="Unassembled WGS sequence"/>
</dbReference>
<evidence type="ECO:0000313" key="2">
    <source>
        <dbReference type="Proteomes" id="UP001224890"/>
    </source>
</evidence>
<proteinExistence type="predicted"/>
<dbReference type="EMBL" id="JAHMHR010000005">
    <property type="protein sequence ID" value="KAK1691006.1"/>
    <property type="molecule type" value="Genomic_DNA"/>
</dbReference>
<evidence type="ECO:0000313" key="1">
    <source>
        <dbReference type="EMBL" id="KAK1691006.1"/>
    </source>
</evidence>
<gene>
    <name evidence="1" type="ORF">BDP55DRAFT_627683</name>
</gene>